<organism evidence="3 4">
    <name type="scientific">Ilex paraguariensis</name>
    <name type="common">yerba mate</name>
    <dbReference type="NCBI Taxonomy" id="185542"/>
    <lineage>
        <taxon>Eukaryota</taxon>
        <taxon>Viridiplantae</taxon>
        <taxon>Streptophyta</taxon>
        <taxon>Embryophyta</taxon>
        <taxon>Tracheophyta</taxon>
        <taxon>Spermatophyta</taxon>
        <taxon>Magnoliopsida</taxon>
        <taxon>eudicotyledons</taxon>
        <taxon>Gunneridae</taxon>
        <taxon>Pentapetalae</taxon>
        <taxon>asterids</taxon>
        <taxon>campanulids</taxon>
        <taxon>Aquifoliales</taxon>
        <taxon>Aquifoliaceae</taxon>
        <taxon>Ilex</taxon>
    </lineage>
</organism>
<evidence type="ECO:0000313" key="3">
    <source>
        <dbReference type="EMBL" id="CAK9158113.1"/>
    </source>
</evidence>
<dbReference type="InterPro" id="IPR005174">
    <property type="entry name" value="KIB1-4_b-propeller"/>
</dbReference>
<reference evidence="3 4" key="1">
    <citation type="submission" date="2024-02" db="EMBL/GenBank/DDBJ databases">
        <authorList>
            <person name="Vignale AGUSTIN F."/>
            <person name="Sosa J E."/>
            <person name="Modenutti C."/>
        </authorList>
    </citation>
    <scope>NUCLEOTIDE SEQUENCE [LARGE SCALE GENOMIC DNA]</scope>
</reference>
<comment type="caution">
    <text evidence="3">The sequence shown here is derived from an EMBL/GenBank/DDBJ whole genome shotgun (WGS) entry which is preliminary data.</text>
</comment>
<keyword evidence="4" id="KW-1185">Reference proteome</keyword>
<dbReference type="EMBL" id="CAUOFW020003123">
    <property type="protein sequence ID" value="CAK9158113.1"/>
    <property type="molecule type" value="Genomic_DNA"/>
</dbReference>
<dbReference type="Proteomes" id="UP001642360">
    <property type="component" value="Unassembled WGS sequence"/>
</dbReference>
<feature type="domain" description="KIB1-4 beta-propeller" evidence="2">
    <location>
        <begin position="2"/>
        <end position="102"/>
    </location>
</feature>
<evidence type="ECO:0000256" key="1">
    <source>
        <dbReference type="SAM" id="MobiDB-lite"/>
    </source>
</evidence>
<name>A0ABC8ST71_9AQUA</name>
<feature type="region of interest" description="Disordered" evidence="1">
    <location>
        <begin position="230"/>
        <end position="252"/>
    </location>
</feature>
<dbReference type="Pfam" id="PF03478">
    <property type="entry name" value="Beta-prop_KIB1-4"/>
    <property type="match status" value="1"/>
</dbReference>
<protein>
    <recommendedName>
        <fullName evidence="2">KIB1-4 beta-propeller domain-containing protein</fullName>
    </recommendedName>
</protein>
<accession>A0ABC8ST71</accession>
<dbReference type="AlphaFoldDB" id="A0ABC8ST71"/>
<sequence length="263" mass="29424">MAICGEFNRLTFCKHGDDGWTSVSSTLKCFSDILFYEGKFYAVTFIGKLVVCDADCLPTVVDIQVKQPKLTPSFRLYHVETAGGLVLVERCYKGRGLDLLDYGEIIGINITFGAVQVVLTWKTEVPSNCQVIQENQYWFRLPQPGWCPILRKVYIANASTCWSSKLIVILTAALPTMPLPQRVYHAELLIWWLLNTFFGMLFYSTANSDYGPSNDAIIWKTNYPLESALKGGKTSGEATTPESRRKALSSASNTNCVLLPKLH</sequence>
<evidence type="ECO:0000313" key="4">
    <source>
        <dbReference type="Proteomes" id="UP001642360"/>
    </source>
</evidence>
<gene>
    <name evidence="3" type="ORF">ILEXP_LOCUS26722</name>
</gene>
<evidence type="ECO:0000259" key="2">
    <source>
        <dbReference type="Pfam" id="PF03478"/>
    </source>
</evidence>
<proteinExistence type="predicted"/>